<dbReference type="AlphaFoldDB" id="A0A5M6I4A4"/>
<evidence type="ECO:0000256" key="1">
    <source>
        <dbReference type="SAM" id="MobiDB-lite"/>
    </source>
</evidence>
<sequence>MSVDDVICHLMAWVDDQDWSTCRLAREAAVPESTLRGWRRPDWSPTVATLRKLEAVVPHDWRPSSPVSSDPPPPEAASPDANEAA</sequence>
<dbReference type="RefSeq" id="WP_150064254.1">
    <property type="nucleotide sequence ID" value="NZ_JACHII010000031.1"/>
</dbReference>
<dbReference type="Proteomes" id="UP000324065">
    <property type="component" value="Unassembled WGS sequence"/>
</dbReference>
<keyword evidence="3" id="KW-1185">Reference proteome</keyword>
<evidence type="ECO:0000313" key="2">
    <source>
        <dbReference type="EMBL" id="KAA5603002.1"/>
    </source>
</evidence>
<protein>
    <recommendedName>
        <fullName evidence="4">Helix-turn-helix transcriptional regulator</fullName>
    </recommendedName>
</protein>
<evidence type="ECO:0008006" key="4">
    <source>
        <dbReference type="Google" id="ProtNLM"/>
    </source>
</evidence>
<dbReference type="OrthoDB" id="7306005at2"/>
<comment type="caution">
    <text evidence="2">The sequence shown here is derived from an EMBL/GenBank/DDBJ whole genome shotgun (WGS) entry which is preliminary data.</text>
</comment>
<dbReference type="EMBL" id="VWPJ01000042">
    <property type="protein sequence ID" value="KAA5603002.1"/>
    <property type="molecule type" value="Genomic_DNA"/>
</dbReference>
<name>A0A5M6I4A4_9PROT</name>
<evidence type="ECO:0000313" key="3">
    <source>
        <dbReference type="Proteomes" id="UP000324065"/>
    </source>
</evidence>
<reference evidence="2 3" key="1">
    <citation type="submission" date="2019-09" db="EMBL/GenBank/DDBJ databases">
        <title>Genome sequence of Roseospira marina, one of the more divergent members of the non-sulfur purple photosynthetic bacterial family, the Rhodospirillaceae.</title>
        <authorList>
            <person name="Meyer T."/>
            <person name="Kyndt J."/>
        </authorList>
    </citation>
    <scope>NUCLEOTIDE SEQUENCE [LARGE SCALE GENOMIC DNA]</scope>
    <source>
        <strain evidence="2 3">DSM 15113</strain>
    </source>
</reference>
<proteinExistence type="predicted"/>
<organism evidence="2 3">
    <name type="scientific">Roseospira marina</name>
    <dbReference type="NCBI Taxonomy" id="140057"/>
    <lineage>
        <taxon>Bacteria</taxon>
        <taxon>Pseudomonadati</taxon>
        <taxon>Pseudomonadota</taxon>
        <taxon>Alphaproteobacteria</taxon>
        <taxon>Rhodospirillales</taxon>
        <taxon>Rhodospirillaceae</taxon>
        <taxon>Roseospira</taxon>
    </lineage>
</organism>
<accession>A0A5M6I4A4</accession>
<feature type="region of interest" description="Disordered" evidence="1">
    <location>
        <begin position="59"/>
        <end position="85"/>
    </location>
</feature>
<gene>
    <name evidence="2" type="ORF">F1188_20165</name>
</gene>